<evidence type="ECO:0000313" key="2">
    <source>
        <dbReference type="Proteomes" id="UP000332487"/>
    </source>
</evidence>
<accession>C7DGD6</accession>
<gene>
    <name evidence="1" type="ORF">UNLARM2_0140</name>
</gene>
<proteinExistence type="predicted"/>
<dbReference type="SUPFAM" id="SSF53335">
    <property type="entry name" value="S-adenosyl-L-methionine-dependent methyltransferases"/>
    <property type="match status" value="1"/>
</dbReference>
<reference evidence="1 2" key="1">
    <citation type="journal article" date="2009" name="Genome Biol.">
        <title>Community-wide analysis of microbial genome sequence signatures.</title>
        <authorList>
            <person name="Dick G.J."/>
            <person name="Andersson A.F."/>
            <person name="Baker B.J."/>
            <person name="Simmons S.L."/>
            <person name="Thomas B.C."/>
            <person name="Yelton A.P."/>
            <person name="Banfield J.F."/>
        </authorList>
    </citation>
    <scope>NUCLEOTIDE SEQUENCE [LARGE SCALE GENOMIC DNA]</scope>
    <source>
        <strain evidence="1">ARMAN-2</strain>
    </source>
</reference>
<name>C7DGD6_MICA2</name>
<organism evidence="1 2">
    <name type="scientific">Candidatus Micrarchaeum acidiphilum ARMAN-2</name>
    <dbReference type="NCBI Taxonomy" id="425595"/>
    <lineage>
        <taxon>Archaea</taxon>
        <taxon>Candidatus Micrarchaeota</taxon>
        <taxon>Candidatus Micrarchaeia</taxon>
        <taxon>Candidatus Micrarchaeales</taxon>
        <taxon>Candidatus Micrarchaeaceae</taxon>
        <taxon>Candidatus Micrarchaeum</taxon>
    </lineage>
</organism>
<dbReference type="EMBL" id="GG697237">
    <property type="protein sequence ID" value="EET90464.1"/>
    <property type="molecule type" value="Genomic_DNA"/>
</dbReference>
<evidence type="ECO:0008006" key="3">
    <source>
        <dbReference type="Google" id="ProtNLM"/>
    </source>
</evidence>
<sequence>MTIEKAKVSAPGSKNAGYTKGFYDMYRDYLVEPQVRANHDLMFGIFERLAPQSGFLVMDLGCGLGEYSRYGHYSKYVGIDSNDTGAVKNFIKADYASQDVAKMVPYKPNAFVSLFSIEACYPANDVYELYERLFKENNSIMYGLTSGFFYMSRMDKETVGETGGIKSYQTIENQSERMTNGFVELRTYMETPSKMFGEDVVEVWKILLRK</sequence>
<reference evidence="1 2" key="2">
    <citation type="journal article" date="2010" name="Proc. Natl. Acad. Sci. U.S.A.">
        <title>Enigmatic, ultrasmall, uncultivated Archaea.</title>
        <authorList>
            <person name="Baker B.J."/>
            <person name="Comolli L.R."/>
            <person name="Dick G.J."/>
            <person name="Hauser L.J."/>
            <person name="Hyatt D."/>
            <person name="Dill B.D."/>
            <person name="Land M.L."/>
            <person name="Verberkmoes N.C."/>
            <person name="Hettich R.L."/>
            <person name="Banfield J.F."/>
        </authorList>
    </citation>
    <scope>NUCLEOTIDE SEQUENCE [LARGE SCALE GENOMIC DNA]</scope>
    <source>
        <strain evidence="1">ARMAN-2</strain>
    </source>
</reference>
<dbReference type="Proteomes" id="UP000332487">
    <property type="component" value="Unassembled WGS sequence"/>
</dbReference>
<dbReference type="InterPro" id="IPR029063">
    <property type="entry name" value="SAM-dependent_MTases_sf"/>
</dbReference>
<keyword evidence="2" id="KW-1185">Reference proteome</keyword>
<evidence type="ECO:0000313" key="1">
    <source>
        <dbReference type="EMBL" id="EET90464.1"/>
    </source>
</evidence>
<dbReference type="Gene3D" id="3.40.50.150">
    <property type="entry name" value="Vaccinia Virus protein VP39"/>
    <property type="match status" value="1"/>
</dbReference>
<dbReference type="AlphaFoldDB" id="C7DGD6"/>
<protein>
    <recommendedName>
        <fullName evidence="3">Methyltransferase type 11</fullName>
    </recommendedName>
</protein>